<evidence type="ECO:0000313" key="12">
    <source>
        <dbReference type="Proteomes" id="UP000292052"/>
    </source>
</evidence>
<name>A0A482VX55_ASBVE</name>
<comment type="caution">
    <text evidence="11">The sequence shown here is derived from an EMBL/GenBank/DDBJ whole genome shotgun (WGS) entry which is preliminary data.</text>
</comment>
<feature type="transmembrane region" description="Helical" evidence="10">
    <location>
        <begin position="45"/>
        <end position="62"/>
    </location>
</feature>
<comment type="subcellular location">
    <subcellularLocation>
        <location evidence="1">Cell membrane</location>
        <topology evidence="1">Multi-pass membrane protein</topology>
    </subcellularLocation>
</comment>
<reference evidence="11 12" key="1">
    <citation type="submission" date="2017-03" db="EMBL/GenBank/DDBJ databases">
        <title>Genome of the blue death feigning beetle - Asbolus verrucosus.</title>
        <authorList>
            <person name="Rider S.D."/>
        </authorList>
    </citation>
    <scope>NUCLEOTIDE SEQUENCE [LARGE SCALE GENOMIC DNA]</scope>
    <source>
        <strain evidence="11">Butters</strain>
        <tissue evidence="11">Head and leg muscle</tissue>
    </source>
</reference>
<evidence type="ECO:0000256" key="10">
    <source>
        <dbReference type="SAM" id="Phobius"/>
    </source>
</evidence>
<dbReference type="InterPro" id="IPR004117">
    <property type="entry name" value="7tm6_olfct_rcpt"/>
</dbReference>
<dbReference type="GO" id="GO:0005549">
    <property type="term" value="F:odorant binding"/>
    <property type="evidence" value="ECO:0007669"/>
    <property type="project" value="InterPro"/>
</dbReference>
<evidence type="ECO:0000256" key="3">
    <source>
        <dbReference type="ARBA" id="ARBA00022606"/>
    </source>
</evidence>
<evidence type="ECO:0000313" key="11">
    <source>
        <dbReference type="EMBL" id="RZC37018.1"/>
    </source>
</evidence>
<dbReference type="EMBL" id="QDEB01056527">
    <property type="protein sequence ID" value="RZC37018.1"/>
    <property type="molecule type" value="Genomic_DNA"/>
</dbReference>
<protein>
    <submittedName>
        <fullName evidence="11">7tm 6 domain containing protein</fullName>
    </submittedName>
</protein>
<evidence type="ECO:0000256" key="2">
    <source>
        <dbReference type="ARBA" id="ARBA00022475"/>
    </source>
</evidence>
<organism evidence="11 12">
    <name type="scientific">Asbolus verrucosus</name>
    <name type="common">Desert ironclad beetle</name>
    <dbReference type="NCBI Taxonomy" id="1661398"/>
    <lineage>
        <taxon>Eukaryota</taxon>
        <taxon>Metazoa</taxon>
        <taxon>Ecdysozoa</taxon>
        <taxon>Arthropoda</taxon>
        <taxon>Hexapoda</taxon>
        <taxon>Insecta</taxon>
        <taxon>Pterygota</taxon>
        <taxon>Neoptera</taxon>
        <taxon>Endopterygota</taxon>
        <taxon>Coleoptera</taxon>
        <taxon>Polyphaga</taxon>
        <taxon>Cucujiformia</taxon>
        <taxon>Tenebrionidae</taxon>
        <taxon>Pimeliinae</taxon>
        <taxon>Asbolus</taxon>
    </lineage>
</organism>
<evidence type="ECO:0000256" key="4">
    <source>
        <dbReference type="ARBA" id="ARBA00022692"/>
    </source>
</evidence>
<feature type="transmembrane region" description="Helical" evidence="10">
    <location>
        <begin position="97"/>
        <end position="117"/>
    </location>
</feature>
<gene>
    <name evidence="11" type="ORF">BDFB_012625</name>
</gene>
<dbReference type="GO" id="GO:0005886">
    <property type="term" value="C:plasma membrane"/>
    <property type="evidence" value="ECO:0007669"/>
    <property type="project" value="UniProtKB-SubCell"/>
</dbReference>
<evidence type="ECO:0000256" key="8">
    <source>
        <dbReference type="ARBA" id="ARBA00023170"/>
    </source>
</evidence>
<dbReference type="GO" id="GO:0004984">
    <property type="term" value="F:olfactory receptor activity"/>
    <property type="evidence" value="ECO:0007669"/>
    <property type="project" value="InterPro"/>
</dbReference>
<keyword evidence="5" id="KW-0552">Olfaction</keyword>
<evidence type="ECO:0000256" key="1">
    <source>
        <dbReference type="ARBA" id="ARBA00004651"/>
    </source>
</evidence>
<evidence type="ECO:0000256" key="9">
    <source>
        <dbReference type="ARBA" id="ARBA00023224"/>
    </source>
</evidence>
<feature type="transmembrane region" description="Helical" evidence="10">
    <location>
        <begin position="154"/>
        <end position="171"/>
    </location>
</feature>
<evidence type="ECO:0000256" key="5">
    <source>
        <dbReference type="ARBA" id="ARBA00022725"/>
    </source>
</evidence>
<evidence type="ECO:0000256" key="6">
    <source>
        <dbReference type="ARBA" id="ARBA00022989"/>
    </source>
</evidence>
<keyword evidence="7 10" id="KW-0472">Membrane</keyword>
<keyword evidence="9" id="KW-0807">Transducer</keyword>
<dbReference type="AlphaFoldDB" id="A0A482VX55"/>
<dbReference type="PANTHER" id="PTHR21137:SF35">
    <property type="entry name" value="ODORANT RECEPTOR 19A-RELATED"/>
    <property type="match status" value="1"/>
</dbReference>
<keyword evidence="6 10" id="KW-1133">Transmembrane helix</keyword>
<dbReference type="PANTHER" id="PTHR21137">
    <property type="entry name" value="ODORANT RECEPTOR"/>
    <property type="match status" value="1"/>
</dbReference>
<keyword evidence="8" id="KW-0675">Receptor</keyword>
<dbReference type="GO" id="GO:0007165">
    <property type="term" value="P:signal transduction"/>
    <property type="evidence" value="ECO:0007669"/>
    <property type="project" value="UniProtKB-KW"/>
</dbReference>
<sequence>MSTSVSSRVLEALVVVIFVEYWIIQVLQSYYLLKIFETRFLVNYSAFYFGDFVLLTALWTILSSKRNLNFIQQDFILWNVNNSDEKIYNKIKNESNIVSGIILLNFVIALAGGFVYMTANDDDEKVFFIYWYIKENFLEWSTIMEWVIRASHPFTSYFLVLPIYMLILKLWHIKFQVYLLLDHIEKIGKCPSFSDKRFQKEIKTSLVFCIKRHISFLQLNYFLSNFVMSFSICGGLVFISLVFFVLSTQKVFDCLKFQKWYDWNDENKRLYLIFMIAALKPLRLQFSDNIVVNYELAISILKTTFSVLSVLKELV</sequence>
<feature type="transmembrane region" description="Helical" evidence="10">
    <location>
        <begin position="12"/>
        <end position="33"/>
    </location>
</feature>
<dbReference type="Proteomes" id="UP000292052">
    <property type="component" value="Unassembled WGS sequence"/>
</dbReference>
<keyword evidence="4 10" id="KW-0812">Transmembrane</keyword>
<keyword evidence="3" id="KW-0716">Sensory transduction</keyword>
<dbReference type="OrthoDB" id="6782844at2759"/>
<proteinExistence type="predicted"/>
<keyword evidence="12" id="KW-1185">Reference proteome</keyword>
<keyword evidence="2" id="KW-1003">Cell membrane</keyword>
<accession>A0A482VX55</accession>
<evidence type="ECO:0000256" key="7">
    <source>
        <dbReference type="ARBA" id="ARBA00023136"/>
    </source>
</evidence>
<feature type="transmembrane region" description="Helical" evidence="10">
    <location>
        <begin position="221"/>
        <end position="246"/>
    </location>
</feature>